<dbReference type="AlphaFoldDB" id="A0A6P1T416"/>
<evidence type="ECO:0000313" key="4">
    <source>
        <dbReference type="Proteomes" id="UP000464495"/>
    </source>
</evidence>
<feature type="region of interest" description="Disordered" evidence="1">
    <location>
        <begin position="142"/>
        <end position="174"/>
    </location>
</feature>
<evidence type="ECO:0000256" key="1">
    <source>
        <dbReference type="SAM" id="MobiDB-lite"/>
    </source>
</evidence>
<dbReference type="Proteomes" id="UP000464495">
    <property type="component" value="Chromosome"/>
</dbReference>
<feature type="compositionally biased region" description="Basic and acidic residues" evidence="1">
    <location>
        <begin position="146"/>
        <end position="174"/>
    </location>
</feature>
<dbReference type="InterPro" id="IPR058248">
    <property type="entry name" value="Lxx211020-like"/>
</dbReference>
<protein>
    <submittedName>
        <fullName evidence="3">Copper chaperone PCu(A)C</fullName>
    </submittedName>
</protein>
<keyword evidence="2" id="KW-0732">Signal</keyword>
<keyword evidence="4" id="KW-1185">Reference proteome</keyword>
<dbReference type="RefSeq" id="WP_161863291.1">
    <property type="nucleotide sequence ID" value="NZ_CP046620.1"/>
</dbReference>
<feature type="chain" id="PRO_5027009077" evidence="2">
    <location>
        <begin position="23"/>
        <end position="174"/>
    </location>
</feature>
<evidence type="ECO:0000256" key="2">
    <source>
        <dbReference type="SAM" id="SignalP"/>
    </source>
</evidence>
<gene>
    <name evidence="3" type="ORF">GO499_16980</name>
</gene>
<dbReference type="Gene3D" id="2.60.40.1890">
    <property type="entry name" value="PCu(A)C copper chaperone"/>
    <property type="match status" value="1"/>
</dbReference>
<reference evidence="3 4" key="1">
    <citation type="submission" date="2019-12" db="EMBL/GenBank/DDBJ databases">
        <title>Complete genome sequence of Algicella marina strain 9Alg 56(T) isolated from the red alga Tichocarpus crinitus.</title>
        <authorList>
            <person name="Kim S.-G."/>
            <person name="Nedashkovskaya O.I."/>
        </authorList>
    </citation>
    <scope>NUCLEOTIDE SEQUENCE [LARGE SCALE GENOMIC DNA]</scope>
    <source>
        <strain evidence="3 4">9Alg 56</strain>
    </source>
</reference>
<proteinExistence type="predicted"/>
<accession>A0A6P1T416</accession>
<name>A0A6P1T416_9RHOB</name>
<dbReference type="Pfam" id="PF04314">
    <property type="entry name" value="PCuAC"/>
    <property type="match status" value="1"/>
</dbReference>
<dbReference type="InterPro" id="IPR007410">
    <property type="entry name" value="LpqE-like"/>
</dbReference>
<evidence type="ECO:0000313" key="3">
    <source>
        <dbReference type="EMBL" id="QHQ36747.1"/>
    </source>
</evidence>
<dbReference type="EMBL" id="CP046620">
    <property type="protein sequence ID" value="QHQ36747.1"/>
    <property type="molecule type" value="Genomic_DNA"/>
</dbReference>
<dbReference type="InterPro" id="IPR036182">
    <property type="entry name" value="PCuAC_sf"/>
</dbReference>
<organism evidence="3 4">
    <name type="scientific">Algicella marina</name>
    <dbReference type="NCBI Taxonomy" id="2683284"/>
    <lineage>
        <taxon>Bacteria</taxon>
        <taxon>Pseudomonadati</taxon>
        <taxon>Pseudomonadota</taxon>
        <taxon>Alphaproteobacteria</taxon>
        <taxon>Rhodobacterales</taxon>
        <taxon>Paracoccaceae</taxon>
        <taxon>Algicella</taxon>
    </lineage>
</organism>
<sequence>MPAIRLRTAIAALILLPAAALAEVPLTVTDAHVPASLPMARAGTGYMTITNTGDTPERLMAVEAEFARGMLHETEVEDGIARMIHMERGLEIAPGETVMLEQGGAHIMFMGLTAPFRPGHPVPVTLIFENAGPLEVEFAVRPQGSHGDHSEEMHREHREDGTVEMHHGDGQHEE</sequence>
<dbReference type="PANTHER" id="PTHR36302:SF1">
    <property type="entry name" value="COPPER CHAPERONE PCU(A)C"/>
    <property type="match status" value="1"/>
</dbReference>
<dbReference type="PANTHER" id="PTHR36302">
    <property type="entry name" value="BLR7088 PROTEIN"/>
    <property type="match status" value="1"/>
</dbReference>
<dbReference type="SUPFAM" id="SSF110087">
    <property type="entry name" value="DR1885-like metal-binding protein"/>
    <property type="match status" value="1"/>
</dbReference>
<feature type="signal peptide" evidence="2">
    <location>
        <begin position="1"/>
        <end position="22"/>
    </location>
</feature>
<dbReference type="KEGG" id="amaq:GO499_16980"/>